<dbReference type="PANTHER" id="PTHR35789:SF1">
    <property type="entry name" value="SPORE GERMINATION PROTEIN B3"/>
    <property type="match status" value="1"/>
</dbReference>
<evidence type="ECO:0000313" key="10">
    <source>
        <dbReference type="EMBL" id="MCR2807082.1"/>
    </source>
</evidence>
<dbReference type="InterPro" id="IPR038501">
    <property type="entry name" value="Spore_GerAC_C_sf"/>
</dbReference>
<dbReference type="PROSITE" id="PS51257">
    <property type="entry name" value="PROKAR_LIPOPROTEIN"/>
    <property type="match status" value="1"/>
</dbReference>
<dbReference type="InterPro" id="IPR008844">
    <property type="entry name" value="Spore_GerAC-like"/>
</dbReference>
<dbReference type="PANTHER" id="PTHR35789">
    <property type="entry name" value="SPORE GERMINATION PROTEIN B3"/>
    <property type="match status" value="1"/>
</dbReference>
<dbReference type="AlphaFoldDB" id="A0A9X2SDF3"/>
<dbReference type="Pfam" id="PF05504">
    <property type="entry name" value="Spore_GerAC"/>
    <property type="match status" value="1"/>
</dbReference>
<evidence type="ECO:0000256" key="3">
    <source>
        <dbReference type="ARBA" id="ARBA00022544"/>
    </source>
</evidence>
<gene>
    <name evidence="10" type="ORF">NQZ67_24655</name>
</gene>
<reference evidence="10" key="1">
    <citation type="submission" date="2022-08" db="EMBL/GenBank/DDBJ databases">
        <title>The genomic sequence of strain Paenibacillus sp. SCIV0701.</title>
        <authorList>
            <person name="Zhao H."/>
        </authorList>
    </citation>
    <scope>NUCLEOTIDE SEQUENCE</scope>
    <source>
        <strain evidence="10">SCIV0701</strain>
    </source>
</reference>
<evidence type="ECO:0000256" key="5">
    <source>
        <dbReference type="ARBA" id="ARBA00023136"/>
    </source>
</evidence>
<comment type="caution">
    <text evidence="10">The sequence shown here is derived from an EMBL/GenBank/DDBJ whole genome shotgun (WGS) entry which is preliminary data.</text>
</comment>
<keyword evidence="5" id="KW-0472">Membrane</keyword>
<evidence type="ECO:0000313" key="11">
    <source>
        <dbReference type="Proteomes" id="UP001141950"/>
    </source>
</evidence>
<dbReference type="GO" id="GO:0009847">
    <property type="term" value="P:spore germination"/>
    <property type="evidence" value="ECO:0007669"/>
    <property type="project" value="InterPro"/>
</dbReference>
<dbReference type="EMBL" id="JANIPJ010000023">
    <property type="protein sequence ID" value="MCR2807082.1"/>
    <property type="molecule type" value="Genomic_DNA"/>
</dbReference>
<keyword evidence="3" id="KW-0309">Germination</keyword>
<keyword evidence="6" id="KW-0564">Palmitate</keyword>
<feature type="domain" description="Spore germination GerAC-like C-terminal" evidence="8">
    <location>
        <begin position="194"/>
        <end position="358"/>
    </location>
</feature>
<evidence type="ECO:0000259" key="9">
    <source>
        <dbReference type="Pfam" id="PF25198"/>
    </source>
</evidence>
<evidence type="ECO:0000256" key="4">
    <source>
        <dbReference type="ARBA" id="ARBA00022729"/>
    </source>
</evidence>
<dbReference type="GO" id="GO:0016020">
    <property type="term" value="C:membrane"/>
    <property type="evidence" value="ECO:0007669"/>
    <property type="project" value="UniProtKB-SubCell"/>
</dbReference>
<protein>
    <submittedName>
        <fullName evidence="10">Ger(X)C family spore germination C-terminal domain-containing protein</fullName>
    </submittedName>
</protein>
<evidence type="ECO:0000256" key="7">
    <source>
        <dbReference type="ARBA" id="ARBA00023288"/>
    </source>
</evidence>
<dbReference type="Proteomes" id="UP001141950">
    <property type="component" value="Unassembled WGS sequence"/>
</dbReference>
<organism evidence="10 11">
    <name type="scientific">Paenibacillus soyae</name>
    <dbReference type="NCBI Taxonomy" id="2969249"/>
    <lineage>
        <taxon>Bacteria</taxon>
        <taxon>Bacillati</taxon>
        <taxon>Bacillota</taxon>
        <taxon>Bacilli</taxon>
        <taxon>Bacillales</taxon>
        <taxon>Paenibacillaceae</taxon>
        <taxon>Paenibacillus</taxon>
    </lineage>
</organism>
<comment type="subcellular location">
    <subcellularLocation>
        <location evidence="1">Membrane</location>
        <topology evidence="1">Lipid-anchor</topology>
    </subcellularLocation>
</comment>
<evidence type="ECO:0000256" key="6">
    <source>
        <dbReference type="ARBA" id="ARBA00023139"/>
    </source>
</evidence>
<dbReference type="RefSeq" id="WP_257451219.1">
    <property type="nucleotide sequence ID" value="NZ_JANIPJ010000023.1"/>
</dbReference>
<comment type="similarity">
    <text evidence="2">Belongs to the GerABKC lipoprotein family.</text>
</comment>
<dbReference type="Pfam" id="PF25198">
    <property type="entry name" value="Spore_GerAC_N"/>
    <property type="match status" value="1"/>
</dbReference>
<evidence type="ECO:0000256" key="1">
    <source>
        <dbReference type="ARBA" id="ARBA00004635"/>
    </source>
</evidence>
<evidence type="ECO:0000259" key="8">
    <source>
        <dbReference type="Pfam" id="PF05504"/>
    </source>
</evidence>
<feature type="domain" description="Spore germination protein N-terminal" evidence="9">
    <location>
        <begin position="21"/>
        <end position="185"/>
    </location>
</feature>
<name>A0A9X2SDF3_9BACL</name>
<keyword evidence="4" id="KW-0732">Signal</keyword>
<dbReference type="InterPro" id="IPR046953">
    <property type="entry name" value="Spore_GerAC-like_C"/>
</dbReference>
<accession>A0A9X2SDF3</accession>
<proteinExistence type="inferred from homology"/>
<sequence length="363" mass="40749">MRAKISVFILIAVLFLASCSDQKIIERLGFTRLSAFDSVENSDDIRVTSNIPKADQKGRFILSSVARTSKEARITFSRENNRRIVSGQLRMVLFGDSLAGKGVWKHMDTFVRDSAISQKLFIAVVEGNAGALISKEYKPYPTTSDYLTRLVETNMDAGLIPKANLFTFTRDYMNDGVDPVAPLIKQDAKSVKMTGVALFQDDRYVGRIEQNKSIIFSFLHRKVTGADLSISLDDGEQIMLGNITSKRKLKVTGRSLDQMKLSVHVELHGSIQEYTGDLDLSEGANQMKLESLMSDSLKKTVTELVDMFQRKKVDPLGMGKLIRNRMGSYEEWKAIDQRKAVSEIEVEVEAVVRVKDYGLLQED</sequence>
<evidence type="ECO:0000256" key="2">
    <source>
        <dbReference type="ARBA" id="ARBA00007886"/>
    </source>
</evidence>
<keyword evidence="11" id="KW-1185">Reference proteome</keyword>
<keyword evidence="7" id="KW-0449">Lipoprotein</keyword>
<dbReference type="NCBIfam" id="TIGR02887">
    <property type="entry name" value="spore_ger_x_C"/>
    <property type="match status" value="1"/>
</dbReference>
<dbReference type="InterPro" id="IPR057336">
    <property type="entry name" value="GerAC_N"/>
</dbReference>
<dbReference type="Gene3D" id="3.30.300.210">
    <property type="entry name" value="Nutrient germinant receptor protein C, domain 3"/>
    <property type="match status" value="1"/>
</dbReference>